<reference evidence="1" key="3">
    <citation type="submission" date="2020-05" db="EMBL/GenBank/DDBJ databases">
        <title>Electrophorus electricus (electric eel) genome, fEleEle1, primary haplotype.</title>
        <authorList>
            <person name="Myers G."/>
            <person name="Meyer A."/>
            <person name="Fedrigo O."/>
            <person name="Formenti G."/>
            <person name="Rhie A."/>
            <person name="Tracey A."/>
            <person name="Sims Y."/>
            <person name="Jarvis E.D."/>
        </authorList>
    </citation>
    <scope>NUCLEOTIDE SEQUENCE [LARGE SCALE GENOMIC DNA]</scope>
</reference>
<keyword evidence="2" id="KW-1185">Reference proteome</keyword>
<dbReference type="AlphaFoldDB" id="A0A4W4GPK4"/>
<sequence>MYHGMYVLQLHYVSVLINDSMFRFLKDPLFLDLIGTCHSEELKPTILHSRHLRVYRQNLLRGLTCYPPDILSAMLAEDKLQLDESGSLLLNEVCPYNNEPRRFPTPHVTVHPSELHFDPGLASQSVSITNRTKGKLSLLWTPSADSPFSVTPLNCDLSPLKSTAFRVTYAPKQHNTFHAAQLECFALYKVKLDSEECPAVRVQPSSGLVSPGSHQILTLRSTPSEDHPPSFPLTLHFNANPRHTQV</sequence>
<dbReference type="InterPro" id="IPR013783">
    <property type="entry name" value="Ig-like_fold"/>
</dbReference>
<dbReference type="GO" id="GO:0005737">
    <property type="term" value="C:cytoplasm"/>
    <property type="evidence" value="ECO:0007669"/>
    <property type="project" value="TreeGrafter"/>
</dbReference>
<dbReference type="OMA" id="HFIFPAN"/>
<evidence type="ECO:0000313" key="1">
    <source>
        <dbReference type="Ensembl" id="ENSEEEP00000038311.2"/>
    </source>
</evidence>
<dbReference type="GO" id="GO:0036126">
    <property type="term" value="C:sperm flagellum"/>
    <property type="evidence" value="ECO:0007669"/>
    <property type="project" value="TreeGrafter"/>
</dbReference>
<accession>A0A4W4GPK4</accession>
<reference evidence="1" key="5">
    <citation type="submission" date="2025-09" db="UniProtKB">
        <authorList>
            <consortium name="Ensembl"/>
        </authorList>
    </citation>
    <scope>IDENTIFICATION</scope>
</reference>
<dbReference type="GO" id="GO:0007288">
    <property type="term" value="P:sperm axoneme assembly"/>
    <property type="evidence" value="ECO:0007669"/>
    <property type="project" value="TreeGrafter"/>
</dbReference>
<dbReference type="PANTHER" id="PTHR46127">
    <property type="entry name" value="CILIA- AND FLAGELLA-ASSOCIATED PROTEIN 65"/>
    <property type="match status" value="1"/>
</dbReference>
<dbReference type="Ensembl" id="ENSEEET00000038754.2">
    <property type="protein sequence ID" value="ENSEEEP00000038311.2"/>
    <property type="gene ID" value="ENSEEEG00000018205.2"/>
</dbReference>
<dbReference type="InterPro" id="IPR052614">
    <property type="entry name" value="CFAP65"/>
</dbReference>
<protein>
    <submittedName>
        <fullName evidence="1">Uncharacterized protein</fullName>
    </submittedName>
</protein>
<reference evidence="1" key="4">
    <citation type="submission" date="2025-08" db="UniProtKB">
        <authorList>
            <consortium name="Ensembl"/>
        </authorList>
    </citation>
    <scope>IDENTIFICATION</scope>
</reference>
<reference evidence="2" key="2">
    <citation type="journal article" date="2017" name="Sci. Adv.">
        <title>A tail of two voltages: Proteomic comparison of the three electric organs of the electric eel.</title>
        <authorList>
            <person name="Traeger L.L."/>
            <person name="Sabat G."/>
            <person name="Barrett-Wilt G.A."/>
            <person name="Wells G.B."/>
            <person name="Sussman M.R."/>
        </authorList>
    </citation>
    <scope>NUCLEOTIDE SEQUENCE [LARGE SCALE GENOMIC DNA]</scope>
</reference>
<reference evidence="2" key="1">
    <citation type="journal article" date="2014" name="Science">
        <title>Nonhuman genetics. Genomic basis for the convergent evolution of electric organs.</title>
        <authorList>
            <person name="Gallant J.R."/>
            <person name="Traeger L.L."/>
            <person name="Volkening J.D."/>
            <person name="Moffett H."/>
            <person name="Chen P.H."/>
            <person name="Novina C.D."/>
            <person name="Phillips G.N.Jr."/>
            <person name="Anand R."/>
            <person name="Wells G.B."/>
            <person name="Pinch M."/>
            <person name="Guth R."/>
            <person name="Unguez G.A."/>
            <person name="Albert J.S."/>
            <person name="Zakon H.H."/>
            <person name="Samanta M.P."/>
            <person name="Sussman M.R."/>
        </authorList>
    </citation>
    <scope>NUCLEOTIDE SEQUENCE [LARGE SCALE GENOMIC DNA]</scope>
</reference>
<evidence type="ECO:0000313" key="2">
    <source>
        <dbReference type="Proteomes" id="UP000314983"/>
    </source>
</evidence>
<dbReference type="Proteomes" id="UP000314983">
    <property type="component" value="Chromosome 2"/>
</dbReference>
<dbReference type="Gene3D" id="2.60.40.10">
    <property type="entry name" value="Immunoglobulins"/>
    <property type="match status" value="1"/>
</dbReference>
<organism evidence="1 2">
    <name type="scientific">Electrophorus electricus</name>
    <name type="common">Electric eel</name>
    <name type="synonym">Gymnotus electricus</name>
    <dbReference type="NCBI Taxonomy" id="8005"/>
    <lineage>
        <taxon>Eukaryota</taxon>
        <taxon>Metazoa</taxon>
        <taxon>Chordata</taxon>
        <taxon>Craniata</taxon>
        <taxon>Vertebrata</taxon>
        <taxon>Euteleostomi</taxon>
        <taxon>Actinopterygii</taxon>
        <taxon>Neopterygii</taxon>
        <taxon>Teleostei</taxon>
        <taxon>Ostariophysi</taxon>
        <taxon>Gymnotiformes</taxon>
        <taxon>Gymnotoidei</taxon>
        <taxon>Gymnotidae</taxon>
        <taxon>Electrophorus</taxon>
    </lineage>
</organism>
<dbReference type="GeneTree" id="ENSGT00430000031142"/>
<name>A0A4W4GPK4_ELEEL</name>
<dbReference type="PANTHER" id="PTHR46127:SF1">
    <property type="entry name" value="CILIA- AND FLAGELLA-ASSOCIATED PROTEIN 65"/>
    <property type="match status" value="1"/>
</dbReference>
<proteinExistence type="predicted"/>